<dbReference type="GO" id="GO:0030261">
    <property type="term" value="P:chromosome condensation"/>
    <property type="evidence" value="ECO:0007669"/>
    <property type="project" value="UniProtKB-KW"/>
</dbReference>
<keyword evidence="5 8" id="KW-0175">Coiled coil</keyword>
<dbReference type="GO" id="GO:0005694">
    <property type="term" value="C:chromosome"/>
    <property type="evidence" value="ECO:0007669"/>
    <property type="project" value="InterPro"/>
</dbReference>
<evidence type="ECO:0000313" key="10">
    <source>
        <dbReference type="EnsemblMetazoa" id="XP_016659419.2"/>
    </source>
</evidence>
<dbReference type="Gene3D" id="1.10.287.1490">
    <property type="match status" value="2"/>
</dbReference>
<dbReference type="Gene3D" id="1.20.1060.20">
    <property type="match status" value="1"/>
</dbReference>
<dbReference type="EnsemblMetazoa" id="XM_016803930.2">
    <property type="protein sequence ID" value="XP_016659419.2"/>
    <property type="gene ID" value="LOC100166400"/>
</dbReference>
<evidence type="ECO:0000256" key="8">
    <source>
        <dbReference type="SAM" id="Coils"/>
    </source>
</evidence>
<accession>A0A8R2D3N2</accession>
<dbReference type="Proteomes" id="UP000007819">
    <property type="component" value="Chromosome A2"/>
</dbReference>
<evidence type="ECO:0000256" key="1">
    <source>
        <dbReference type="ARBA" id="ARBA00004123"/>
    </source>
</evidence>
<evidence type="ECO:0000256" key="5">
    <source>
        <dbReference type="ARBA" id="ARBA00023054"/>
    </source>
</evidence>
<reference evidence="10" key="2">
    <citation type="submission" date="2022-06" db="UniProtKB">
        <authorList>
            <consortium name="EnsemblMetazoa"/>
        </authorList>
    </citation>
    <scope>IDENTIFICATION</scope>
</reference>
<dbReference type="PANTHER" id="PTHR43977">
    <property type="entry name" value="STRUCTURAL MAINTENANCE OF CHROMOSOMES PROTEIN 3"/>
    <property type="match status" value="1"/>
</dbReference>
<reference evidence="11" key="1">
    <citation type="submission" date="2010-06" db="EMBL/GenBank/DDBJ databases">
        <authorList>
            <person name="Jiang H."/>
            <person name="Abraham K."/>
            <person name="Ali S."/>
            <person name="Alsbrooks S.L."/>
            <person name="Anim B.N."/>
            <person name="Anosike U.S."/>
            <person name="Attaway T."/>
            <person name="Bandaranaike D.P."/>
            <person name="Battles P.K."/>
            <person name="Bell S.N."/>
            <person name="Bell A.V."/>
            <person name="Beltran B."/>
            <person name="Bickham C."/>
            <person name="Bustamante Y."/>
            <person name="Caleb T."/>
            <person name="Canada A."/>
            <person name="Cardenas V."/>
            <person name="Carter K."/>
            <person name="Chacko J."/>
            <person name="Chandrabose M.N."/>
            <person name="Chavez D."/>
            <person name="Chavez A."/>
            <person name="Chen L."/>
            <person name="Chu H.-S."/>
            <person name="Claassen K.J."/>
            <person name="Cockrell R."/>
            <person name="Collins M."/>
            <person name="Cooper J.A."/>
            <person name="Cree A."/>
            <person name="Curry S.M."/>
            <person name="Da Y."/>
            <person name="Dao M.D."/>
            <person name="Das B."/>
            <person name="Davila M.-L."/>
            <person name="Davy-Carroll L."/>
            <person name="Denson S."/>
            <person name="Dinh H."/>
            <person name="Ebong V.E."/>
            <person name="Edwards J.R."/>
            <person name="Egan A."/>
            <person name="El-Daye J."/>
            <person name="Escobedo L."/>
            <person name="Fernandez S."/>
            <person name="Fernando P.R."/>
            <person name="Flagg N."/>
            <person name="Forbes L.D."/>
            <person name="Fowler R.G."/>
            <person name="Fu Q."/>
            <person name="Gabisi R.A."/>
            <person name="Ganer J."/>
            <person name="Garbino Pronczuk A."/>
            <person name="Garcia R.M."/>
            <person name="Garner T."/>
            <person name="Garrett T.E."/>
            <person name="Gonzalez D.A."/>
            <person name="Hamid H."/>
            <person name="Hawkins E.S."/>
            <person name="Hirani K."/>
            <person name="Hogues M.E."/>
            <person name="Hollins B."/>
            <person name="Hsiao C.-H."/>
            <person name="Jabil R."/>
            <person name="James M.L."/>
            <person name="Jhangiani S.N."/>
            <person name="Johnson B."/>
            <person name="Johnson Q."/>
            <person name="Joshi V."/>
            <person name="Kalu J.B."/>
            <person name="Kam C."/>
            <person name="Kashfia A."/>
            <person name="Keebler J."/>
            <person name="Kisamo H."/>
            <person name="Kovar C.L."/>
            <person name="Lago L.A."/>
            <person name="Lai C.-Y."/>
            <person name="Laidlaw J."/>
            <person name="Lara F."/>
            <person name="Le T.-K."/>
            <person name="Lee S.L."/>
            <person name="Legall F.H."/>
            <person name="Lemon S.J."/>
            <person name="Lewis L.R."/>
            <person name="Li B."/>
            <person name="Liu Y."/>
            <person name="Liu Y.-S."/>
            <person name="Lopez J."/>
            <person name="Lozado R.J."/>
            <person name="Lu J."/>
            <person name="Madu R.C."/>
            <person name="Maheshwari M."/>
            <person name="Maheshwari R."/>
            <person name="Malloy K."/>
            <person name="Martinez E."/>
            <person name="Mathew T."/>
            <person name="Mercado I.C."/>
            <person name="Mercado C."/>
            <person name="Meyer B."/>
            <person name="Montgomery K."/>
            <person name="Morgan M.B."/>
            <person name="Munidasa M."/>
            <person name="Nazareth L.V."/>
            <person name="Nelson J."/>
            <person name="Ng B.M."/>
            <person name="Nguyen N.B."/>
            <person name="Nguyen P.Q."/>
            <person name="Nguyen T."/>
            <person name="Obregon M."/>
            <person name="Okwuonu G.O."/>
            <person name="Onwere C.G."/>
            <person name="Orozco G."/>
            <person name="Parra A."/>
            <person name="Patel S."/>
            <person name="Patil S."/>
            <person name="Perez A."/>
            <person name="Perez Y."/>
            <person name="Pham C."/>
            <person name="Primus E.L."/>
            <person name="Pu L.-L."/>
            <person name="Puazo M."/>
            <person name="Qin X."/>
            <person name="Quiroz J.B."/>
            <person name="Reese J."/>
            <person name="Richards S."/>
            <person name="Rives C.M."/>
            <person name="Robberts R."/>
            <person name="Ruiz S.J."/>
            <person name="Ruiz M.J."/>
            <person name="Santibanez J."/>
            <person name="Schneider B.W."/>
            <person name="Sisson I."/>
            <person name="Smith M."/>
            <person name="Sodergren E."/>
            <person name="Song X.-Z."/>
            <person name="Song B.B."/>
            <person name="Summersgill H."/>
            <person name="Thelus R."/>
            <person name="Thornton R.D."/>
            <person name="Trejos Z.Y."/>
            <person name="Usmani K."/>
            <person name="Vattathil S."/>
            <person name="Villasana D."/>
            <person name="Walker D.L."/>
            <person name="Wang S."/>
            <person name="Wang K."/>
            <person name="White C.S."/>
            <person name="Williams A.C."/>
            <person name="Williamson J."/>
            <person name="Wilson K."/>
            <person name="Woghiren I.O."/>
            <person name="Woodworth J.R."/>
            <person name="Worley K.C."/>
            <person name="Wright R.A."/>
            <person name="Wu W."/>
            <person name="Young L."/>
            <person name="Zhang L."/>
            <person name="Zhang J."/>
            <person name="Zhu Y."/>
            <person name="Muzny D.M."/>
            <person name="Weinstock G."/>
            <person name="Gibbs R.A."/>
        </authorList>
    </citation>
    <scope>NUCLEOTIDE SEQUENCE [LARGE SCALE GENOMIC DNA]</scope>
    <source>
        <strain evidence="11">LSR1</strain>
    </source>
</reference>
<dbReference type="SUPFAM" id="SSF52540">
    <property type="entry name" value="P-loop containing nucleoside triphosphate hydrolases"/>
    <property type="match status" value="3"/>
</dbReference>
<dbReference type="GeneID" id="100166400"/>
<evidence type="ECO:0000256" key="4">
    <source>
        <dbReference type="ARBA" id="ARBA00022840"/>
    </source>
</evidence>
<evidence type="ECO:0000256" key="7">
    <source>
        <dbReference type="ARBA" id="ARBA00023306"/>
    </source>
</evidence>
<feature type="domain" description="SMC hinge" evidence="9">
    <location>
        <begin position="519"/>
        <end position="639"/>
    </location>
</feature>
<name>A0A8R2D3N2_ACYPI</name>
<dbReference type="GO" id="GO:0016887">
    <property type="term" value="F:ATP hydrolysis activity"/>
    <property type="evidence" value="ECO:0007669"/>
    <property type="project" value="InterPro"/>
</dbReference>
<comment type="subcellular location">
    <subcellularLocation>
        <location evidence="1">Nucleus</location>
    </subcellularLocation>
</comment>
<keyword evidence="7" id="KW-0131">Cell cycle</keyword>
<dbReference type="SUPFAM" id="SSF75553">
    <property type="entry name" value="Smc hinge domain"/>
    <property type="match status" value="1"/>
</dbReference>
<dbReference type="Pfam" id="PF06470">
    <property type="entry name" value="SMC_hinge"/>
    <property type="match status" value="1"/>
</dbReference>
<feature type="coiled-coil region" evidence="8">
    <location>
        <begin position="743"/>
        <end position="914"/>
    </location>
</feature>
<dbReference type="SMART" id="SM00968">
    <property type="entry name" value="SMC_hinge"/>
    <property type="match status" value="1"/>
</dbReference>
<evidence type="ECO:0000313" key="11">
    <source>
        <dbReference type="Proteomes" id="UP000007819"/>
    </source>
</evidence>
<protein>
    <recommendedName>
        <fullName evidence="9">SMC hinge domain-containing protein</fullName>
    </recommendedName>
</protein>
<keyword evidence="11" id="KW-1185">Reference proteome</keyword>
<dbReference type="Gene3D" id="3.30.70.1620">
    <property type="match status" value="1"/>
</dbReference>
<dbReference type="GO" id="GO:0005634">
    <property type="term" value="C:nucleus"/>
    <property type="evidence" value="ECO:0007669"/>
    <property type="project" value="UniProtKB-SubCell"/>
</dbReference>
<evidence type="ECO:0000259" key="9">
    <source>
        <dbReference type="SMART" id="SM00968"/>
    </source>
</evidence>
<dbReference type="InterPro" id="IPR027417">
    <property type="entry name" value="P-loop_NTPase"/>
</dbReference>
<dbReference type="CTD" id="10592"/>
<dbReference type="InterPro" id="IPR010935">
    <property type="entry name" value="SMC_hinge"/>
</dbReference>
<keyword evidence="6" id="KW-0226">DNA condensation</keyword>
<dbReference type="GO" id="GO:0005524">
    <property type="term" value="F:ATP binding"/>
    <property type="evidence" value="ECO:0007669"/>
    <property type="project" value="UniProtKB-KW"/>
</dbReference>
<dbReference type="OrthoDB" id="10255539at2759"/>
<dbReference type="InterPro" id="IPR027120">
    <property type="entry name" value="Smc2_ABC"/>
</dbReference>
<organism evidence="10 11">
    <name type="scientific">Acyrthosiphon pisum</name>
    <name type="common">Pea aphid</name>
    <dbReference type="NCBI Taxonomy" id="7029"/>
    <lineage>
        <taxon>Eukaryota</taxon>
        <taxon>Metazoa</taxon>
        <taxon>Ecdysozoa</taxon>
        <taxon>Arthropoda</taxon>
        <taxon>Hexapoda</taxon>
        <taxon>Insecta</taxon>
        <taxon>Pterygota</taxon>
        <taxon>Neoptera</taxon>
        <taxon>Paraneoptera</taxon>
        <taxon>Hemiptera</taxon>
        <taxon>Sternorrhyncha</taxon>
        <taxon>Aphidomorpha</taxon>
        <taxon>Aphidoidea</taxon>
        <taxon>Aphididae</taxon>
        <taxon>Macrosiphini</taxon>
        <taxon>Acyrthosiphon</taxon>
    </lineage>
</organism>
<dbReference type="KEGG" id="api:100166400"/>
<evidence type="ECO:0000256" key="2">
    <source>
        <dbReference type="ARBA" id="ARBA00005231"/>
    </source>
</evidence>
<sequence>MHIKSLVIDGFKSYGKRVELNNFDPEFNAITGLNGTGKSNILDAICFTLGISAMNTIRASTMQDVIYKSGQAGVHTATVTITFDNKDKSRSAPHYTHNDEIVISREVGMGSKNTYRINGLTVPAKKIMDFFNSLQMNVNNPHFIIMQGRITKVLNMKPIEILSMIEEAAGTNMYESKKRSLEMTVGKKDNKLKEMRDVADEEILPTMETIEKEKQMLEELNMVHGQLRILNEKLDNWNYVQLKKMVNQFSEDLEQLNVRKQEKEKLIEQSTIQLKDMEEEIKKDEELLKINGGNNLNVLKVKLEETEKEKDGVQLQVNGCKTNINIEVKKIKDLEKQINNSKKGYEAKKKEMEDFNEINAGVEEENKKNINDLDEIDKKIRSLNSGNIFGDEDNGSVQENINRYNLELQNQQTENQQCAIKIDGLKKKLNEHLSGMKEAKKTYDSQMAQLTAKEKEYEKIKDEYIKASEALNQHHNLKSSRDNLLREIRNFSSKTESFESNNPNLFFRYNDPRPNFDRRKVHGLICRLFTPIDFRFELALTTLAGGKLYFIVVEDDTVGKDILETNKFSNRMNFIPLSKIKSDSLPPNVIRTAQQIGGADKVFPAMSLIKYDKKHLKAIQWVFGQAFICTTKEIAEKVCFDNRVNRHCFTLEGDHFNPSGSLTGGANTQRLILQSIAKQDEISLELQAKKSEYEKVDNSCKAMHNLPEKVTQLKDRQIIVQEELDKIRSDVQLGQPHQQVTEFNKINQQIAELESKLVEGKANEKNLQKKIKDLENKMKNAENILKKQLSDAEKTRKNILEKIKKNKTEYDGKKNNYNKLELEIKDLTGQMQEEENQLVELNVEKKELEEKLLTLMSKLDKADEKCKEASKVYESQKEIAMQNSNMMQEHKYLYKKLSEEISTSKVNLAELSSEITKMNNGSLTAKEQFENIDKRLPEEQKEMALKMDFTNFKSEECNRSVNELQARYDQLAKVVDPGKLNNFHKHIQEYKRLQKKLETIVKDKIKINEIIEELEVKKRLHLQHASNRVNIEFGKIFSSVLPGAQARVKQTNLDDITAGLEICVAFNGLWKESLEELSGGQRSLVALSLVLAMLLFNPVPLYILDEVDAALDLSHTQNIGKMLKQHFKQSQFIVVSLKDGMFSNANVLFRTKFVDGSSAVTRTTCNQTVDNSCKAMHNLPEKVTQLKDRQIIVQEELDKIRSDVQLGQPHQQVTEFNKINQQIAELESKLVEGKANEKNLQKKIKDLENKMKNAENILKKQLSDAEKTRKNILEKIKKNKTEYDGKKNNYNKLELEIKDLTGQMQEEENQLVELNVEKKELEEKLLTLMSKLDKADEKCKEASKVYESQKEIAMQNSNKMHEHKYLYKKLSEEISTSKVNLAELSSEITKMNNGSLTAKEQFENIDKRLPEEQKEMALKMDFTNFKSEECNRSVNELQARYDQLAKVVDPGKLNNFHKHIQEYKRLQKKLETIVKDKIKINEIIEELEVKKRLHLQHASNRVNIEFGKIFSSVLPGAQARLKQTNLDDITAGLEICVAFNGLWKESLEELSGGQRSLVALSLVLAMLLFNPVPLYILDEVDAALDLSHTQNIGKMLKQHFKQSQFIVVSLKDGMFSNANVLFRTKFVDGSSAVTRTTCNQT</sequence>
<dbReference type="Gene3D" id="3.40.50.300">
    <property type="entry name" value="P-loop containing nucleotide triphosphate hydrolases"/>
    <property type="match status" value="3"/>
</dbReference>
<feature type="coiled-coil region" evidence="8">
    <location>
        <begin position="1216"/>
        <end position="1387"/>
    </location>
</feature>
<feature type="coiled-coil region" evidence="8">
    <location>
        <begin position="394"/>
        <end position="487"/>
    </location>
</feature>
<comment type="similarity">
    <text evidence="2">Belongs to the SMC family. SMC2 subfamily.</text>
</comment>
<dbReference type="InterPro" id="IPR003395">
    <property type="entry name" value="RecF/RecN/SMC_N"/>
</dbReference>
<feature type="coiled-coil region" evidence="8">
    <location>
        <begin position="239"/>
        <end position="365"/>
    </location>
</feature>
<evidence type="ECO:0000256" key="6">
    <source>
        <dbReference type="ARBA" id="ARBA00023067"/>
    </source>
</evidence>
<dbReference type="RefSeq" id="XP_016659419.2">
    <property type="nucleotide sequence ID" value="XM_016803930.2"/>
</dbReference>
<dbReference type="CDD" id="cd03273">
    <property type="entry name" value="ABC_SMC2_euk"/>
    <property type="match status" value="1"/>
</dbReference>
<dbReference type="InterPro" id="IPR036277">
    <property type="entry name" value="SMC_hinge_sf"/>
</dbReference>
<evidence type="ECO:0000256" key="3">
    <source>
        <dbReference type="ARBA" id="ARBA00022741"/>
    </source>
</evidence>
<proteinExistence type="inferred from homology"/>
<keyword evidence="4" id="KW-0067">ATP-binding</keyword>
<dbReference type="Pfam" id="PF02463">
    <property type="entry name" value="SMC_N"/>
    <property type="match status" value="2"/>
</dbReference>
<keyword evidence="3" id="KW-0547">Nucleotide-binding</keyword>